<accession>A0A024TYG6</accession>
<dbReference type="PANTHER" id="PTHR23525">
    <property type="entry name" value="TRANSPORTER, PUTATIVE-RELATED"/>
    <property type="match status" value="1"/>
</dbReference>
<reference evidence="3" key="1">
    <citation type="submission" date="2013-12" db="EMBL/GenBank/DDBJ databases">
        <title>The Genome Sequence of Aphanomyces invadans NJM9701.</title>
        <authorList>
            <consortium name="The Broad Institute Genomics Platform"/>
            <person name="Russ C."/>
            <person name="Tyler B."/>
            <person name="van West P."/>
            <person name="Dieguez-Uribeondo J."/>
            <person name="Young S.K."/>
            <person name="Zeng Q."/>
            <person name="Gargeya S."/>
            <person name="Fitzgerald M."/>
            <person name="Abouelleil A."/>
            <person name="Alvarado L."/>
            <person name="Chapman S.B."/>
            <person name="Gainer-Dewar J."/>
            <person name="Goldberg J."/>
            <person name="Griggs A."/>
            <person name="Gujja S."/>
            <person name="Hansen M."/>
            <person name="Howarth C."/>
            <person name="Imamovic A."/>
            <person name="Ireland A."/>
            <person name="Larimer J."/>
            <person name="McCowan C."/>
            <person name="Murphy C."/>
            <person name="Pearson M."/>
            <person name="Poon T.W."/>
            <person name="Priest M."/>
            <person name="Roberts A."/>
            <person name="Saif S."/>
            <person name="Shea T."/>
            <person name="Sykes S."/>
            <person name="Wortman J."/>
            <person name="Nusbaum C."/>
            <person name="Birren B."/>
        </authorList>
    </citation>
    <scope>NUCLEOTIDE SEQUENCE [LARGE SCALE GENOMIC DNA]</scope>
    <source>
        <strain evidence="3">NJM9701</strain>
    </source>
</reference>
<keyword evidence="2" id="KW-0472">Membrane</keyword>
<sequence>MLGKLWTYARDAEHNVKLSYLFTITFWSCRSIIFQQVLSGYVFVLTQSNEPVGMVKGIQGVVQMIAAIPGGWACDRFRRDTILKISSVLGVFCALLSVIAFYMGHLMMIYVAFGFWGIFCALQGPALEALFADSIPNGERSFPITIKHMLMNTAMVAGPGLCIIFFLIYGDSWNLVGLQYVLIFGTIIGVPPLVLLYFFNDDLAYENYTQTCTLKPRALSFVDEDGVLEFAVTDDETSLSKSPAKESSKLLGASPKPAATSTLTSESVASPTSAITNENTFLCFGPRHVPYLLFFADFVICNGAGMTISFFPVFFQHDYGLTPSQVNILYFVQPLLIVVLSYFTQRVSTVTGTIETVVATRIFATLCLGAMAFVTPLPVEIGLFLLRSGFMRCSEPLRTSLLMDYVPQHLRGRWNSLEGLTQFTYSGSAVVGGYLIERHGYRFCFFITAVIYVVGVAIEGLLVPIIRSHHRRLQQQAKSAVVKLA</sequence>
<feature type="transmembrane region" description="Helical" evidence="2">
    <location>
        <begin position="81"/>
        <end position="103"/>
    </location>
</feature>
<proteinExistence type="predicted"/>
<dbReference type="InterPro" id="IPR011701">
    <property type="entry name" value="MFS"/>
</dbReference>
<feature type="transmembrane region" description="Helical" evidence="2">
    <location>
        <begin position="327"/>
        <end position="344"/>
    </location>
</feature>
<organism evidence="3">
    <name type="scientific">Aphanomyces invadans</name>
    <dbReference type="NCBI Taxonomy" id="157072"/>
    <lineage>
        <taxon>Eukaryota</taxon>
        <taxon>Sar</taxon>
        <taxon>Stramenopiles</taxon>
        <taxon>Oomycota</taxon>
        <taxon>Saprolegniomycetes</taxon>
        <taxon>Saprolegniales</taxon>
        <taxon>Verrucalvaceae</taxon>
        <taxon>Aphanomyces</taxon>
    </lineage>
</organism>
<keyword evidence="2" id="KW-1133">Transmembrane helix</keyword>
<evidence type="ECO:0000313" key="3">
    <source>
        <dbReference type="EMBL" id="ETV99024.1"/>
    </source>
</evidence>
<name>A0A024TYG6_9STRA</name>
<dbReference type="RefSeq" id="XP_008872453.1">
    <property type="nucleotide sequence ID" value="XM_008874231.1"/>
</dbReference>
<evidence type="ECO:0008006" key="4">
    <source>
        <dbReference type="Google" id="ProtNLM"/>
    </source>
</evidence>
<dbReference type="PANTHER" id="PTHR23525:SF1">
    <property type="entry name" value="NODULIN-LIKE DOMAIN-CONTAINING PROTEIN"/>
    <property type="match status" value="1"/>
</dbReference>
<evidence type="ECO:0000256" key="2">
    <source>
        <dbReference type="SAM" id="Phobius"/>
    </source>
</evidence>
<dbReference type="Pfam" id="PF07690">
    <property type="entry name" value="MFS_1"/>
    <property type="match status" value="2"/>
</dbReference>
<gene>
    <name evidence="3" type="ORF">H310_08495</name>
</gene>
<dbReference type="EMBL" id="KI913968">
    <property type="protein sequence ID" value="ETV99024.1"/>
    <property type="molecule type" value="Genomic_DNA"/>
</dbReference>
<feature type="transmembrane region" description="Helical" evidence="2">
    <location>
        <begin position="291"/>
        <end position="315"/>
    </location>
</feature>
<feature type="transmembrane region" description="Helical" evidence="2">
    <location>
        <begin position="176"/>
        <end position="199"/>
    </location>
</feature>
<feature type="region of interest" description="Disordered" evidence="1">
    <location>
        <begin position="239"/>
        <end position="265"/>
    </location>
</feature>
<dbReference type="Gene3D" id="1.20.1250.20">
    <property type="entry name" value="MFS general substrate transporter like domains"/>
    <property type="match status" value="2"/>
</dbReference>
<dbReference type="AlphaFoldDB" id="A0A024TYG6"/>
<dbReference type="eggNOG" id="ENOG502QPTK">
    <property type="taxonomic scope" value="Eukaryota"/>
</dbReference>
<keyword evidence="2" id="KW-0812">Transmembrane</keyword>
<feature type="transmembrane region" description="Helical" evidence="2">
    <location>
        <begin position="109"/>
        <end position="130"/>
    </location>
</feature>
<dbReference type="GO" id="GO:0022857">
    <property type="term" value="F:transmembrane transporter activity"/>
    <property type="evidence" value="ECO:0007669"/>
    <property type="project" value="InterPro"/>
</dbReference>
<feature type="transmembrane region" description="Helical" evidence="2">
    <location>
        <begin position="150"/>
        <end position="170"/>
    </location>
</feature>
<feature type="transmembrane region" description="Helical" evidence="2">
    <location>
        <begin position="356"/>
        <end position="377"/>
    </location>
</feature>
<dbReference type="InterPro" id="IPR036259">
    <property type="entry name" value="MFS_trans_sf"/>
</dbReference>
<dbReference type="OrthoDB" id="541403at2759"/>
<protein>
    <recommendedName>
        <fullName evidence="4">Major facilitator superfamily (MFS) profile domain-containing protein</fullName>
    </recommendedName>
</protein>
<dbReference type="GeneID" id="20085545"/>
<dbReference type="VEuPathDB" id="FungiDB:H310_08495"/>
<dbReference type="SUPFAM" id="SSF103473">
    <property type="entry name" value="MFS general substrate transporter"/>
    <property type="match status" value="1"/>
</dbReference>
<evidence type="ECO:0000256" key="1">
    <source>
        <dbReference type="SAM" id="MobiDB-lite"/>
    </source>
</evidence>
<feature type="transmembrane region" description="Helical" evidence="2">
    <location>
        <begin position="440"/>
        <end position="466"/>
    </location>
</feature>